<keyword evidence="2" id="KW-1185">Reference proteome</keyword>
<protein>
    <submittedName>
        <fullName evidence="1">Uncharacterized protein</fullName>
    </submittedName>
</protein>
<organism evidence="1 2">
    <name type="scientific">Rhododendron griersonianum</name>
    <dbReference type="NCBI Taxonomy" id="479676"/>
    <lineage>
        <taxon>Eukaryota</taxon>
        <taxon>Viridiplantae</taxon>
        <taxon>Streptophyta</taxon>
        <taxon>Embryophyta</taxon>
        <taxon>Tracheophyta</taxon>
        <taxon>Spermatophyta</taxon>
        <taxon>Magnoliopsida</taxon>
        <taxon>eudicotyledons</taxon>
        <taxon>Gunneridae</taxon>
        <taxon>Pentapetalae</taxon>
        <taxon>asterids</taxon>
        <taxon>Ericales</taxon>
        <taxon>Ericaceae</taxon>
        <taxon>Ericoideae</taxon>
        <taxon>Rhodoreae</taxon>
        <taxon>Rhododendron</taxon>
    </lineage>
</organism>
<dbReference type="Proteomes" id="UP000823749">
    <property type="component" value="Chromosome 7"/>
</dbReference>
<dbReference type="AlphaFoldDB" id="A0AAV6JJD3"/>
<gene>
    <name evidence="1" type="ORF">RHGRI_021153</name>
</gene>
<reference evidence="1" key="1">
    <citation type="submission" date="2020-08" db="EMBL/GenBank/DDBJ databases">
        <title>Plant Genome Project.</title>
        <authorList>
            <person name="Zhang R.-G."/>
        </authorList>
    </citation>
    <scope>NUCLEOTIDE SEQUENCE</scope>
    <source>
        <strain evidence="1">WSP0</strain>
        <tissue evidence="1">Leaf</tissue>
    </source>
</reference>
<name>A0AAV6JJD3_9ERIC</name>
<accession>A0AAV6JJD3</accession>
<dbReference type="EMBL" id="JACTNZ010000007">
    <property type="protein sequence ID" value="KAG5541197.1"/>
    <property type="molecule type" value="Genomic_DNA"/>
</dbReference>
<sequence length="107" mass="12140">MSAILPKSLGPTAWVLKVGTRVRVGVCVEVQLKSFVSEGMSDEVLKVWVLKLFHRGVSYQVSRCLKSLLYFTTAERHREVLHCYDRDIGDTGYMELQYGCKLNATVK</sequence>
<evidence type="ECO:0000313" key="1">
    <source>
        <dbReference type="EMBL" id="KAG5541197.1"/>
    </source>
</evidence>
<proteinExistence type="predicted"/>
<comment type="caution">
    <text evidence="1">The sequence shown here is derived from an EMBL/GenBank/DDBJ whole genome shotgun (WGS) entry which is preliminary data.</text>
</comment>
<evidence type="ECO:0000313" key="2">
    <source>
        <dbReference type="Proteomes" id="UP000823749"/>
    </source>
</evidence>